<reference evidence="1 2" key="1">
    <citation type="submission" date="2018-09" db="EMBL/GenBank/DDBJ databases">
        <title>Genome sequencing of strain 6GH32-13.</title>
        <authorList>
            <person name="Weon H.-Y."/>
            <person name="Heo J."/>
            <person name="Kwon S.-W."/>
        </authorList>
    </citation>
    <scope>NUCLEOTIDE SEQUENCE [LARGE SCALE GENOMIC DNA]</scope>
    <source>
        <strain evidence="1 2">5GH32-13</strain>
    </source>
</reference>
<dbReference type="RefSeq" id="WP_119051400.1">
    <property type="nucleotide sequence ID" value="NZ_CP032157.1"/>
</dbReference>
<keyword evidence="2" id="KW-1185">Reference proteome</keyword>
<dbReference type="AlphaFoldDB" id="A0A3B7MQB5"/>
<accession>A0A3B7MQB5</accession>
<protein>
    <submittedName>
        <fullName evidence="1">Uncharacterized protein</fullName>
    </submittedName>
</protein>
<evidence type="ECO:0000313" key="1">
    <source>
        <dbReference type="EMBL" id="AXY75519.1"/>
    </source>
</evidence>
<dbReference type="EMBL" id="CP032157">
    <property type="protein sequence ID" value="AXY75519.1"/>
    <property type="molecule type" value="Genomic_DNA"/>
</dbReference>
<sequence length="100" mass="11488">MRTAVLHTPLHNLSAHHTGKLQQSKFTPKEQGAPEEYLLYEKVEEDDDNNDPAKKYKLLTRSNLLSHAADLNALYSCCIHSQTFCDRSTCKYIIQRALRI</sequence>
<name>A0A3B7MQB5_9BACT</name>
<dbReference type="Proteomes" id="UP000263900">
    <property type="component" value="Chromosome"/>
</dbReference>
<proteinExistence type="predicted"/>
<organism evidence="1 2">
    <name type="scientific">Paraflavitalea soli</name>
    <dbReference type="NCBI Taxonomy" id="2315862"/>
    <lineage>
        <taxon>Bacteria</taxon>
        <taxon>Pseudomonadati</taxon>
        <taxon>Bacteroidota</taxon>
        <taxon>Chitinophagia</taxon>
        <taxon>Chitinophagales</taxon>
        <taxon>Chitinophagaceae</taxon>
        <taxon>Paraflavitalea</taxon>
    </lineage>
</organism>
<gene>
    <name evidence="1" type="ORF">D3H65_16715</name>
</gene>
<evidence type="ECO:0000313" key="2">
    <source>
        <dbReference type="Proteomes" id="UP000263900"/>
    </source>
</evidence>
<dbReference type="KEGG" id="pseg:D3H65_16715"/>